<keyword evidence="2" id="KW-0547">Nucleotide-binding</keyword>
<dbReference type="PROSITE" id="PS50067">
    <property type="entry name" value="KINESIN_MOTOR_2"/>
    <property type="match status" value="1"/>
</dbReference>
<dbReference type="GeneID" id="101510876"/>
<dbReference type="PANTHER" id="PTHR37739">
    <property type="entry name" value="KINESIN-LIKE PROTEIN KIN-12D"/>
    <property type="match status" value="1"/>
</dbReference>
<dbReference type="RefSeq" id="XP_027188255.1">
    <property type="nucleotide sequence ID" value="XM_027332454.1"/>
</dbReference>
<dbReference type="GO" id="GO:0005524">
    <property type="term" value="F:ATP binding"/>
    <property type="evidence" value="ECO:0007669"/>
    <property type="project" value="UniProtKB-KW"/>
</dbReference>
<accession>A0A3Q7XMY2</accession>
<dbReference type="InterPro" id="IPR036961">
    <property type="entry name" value="Kinesin_motor_dom_sf"/>
</dbReference>
<dbReference type="SMART" id="SM00129">
    <property type="entry name" value="KISc"/>
    <property type="match status" value="1"/>
</dbReference>
<dbReference type="RefSeq" id="XP_027188248.1">
    <property type="nucleotide sequence ID" value="XM_027332447.1"/>
</dbReference>
<comment type="caution">
    <text evidence="7">Lacks conserved residue(s) required for the propagation of feature annotation.</text>
</comment>
<gene>
    <name evidence="10 11 12 13 14 15 16 17 18" type="primary">LOC101510876</name>
</gene>
<evidence type="ECO:0000313" key="17">
    <source>
        <dbReference type="RefSeq" id="XP_027188254.1"/>
    </source>
</evidence>
<sequence length="140" mass="16153">MKVIVRMRPMSRDEAYDLQCFVMFTVVFDPQEQTKHSDQQLSYQCQCSFLEIYNEQITDLLDPNQRNLQIREDVKSGVYVESLTEEQVSTMKDITQLLMKGLSNRRIGATSINSESSRSHTVFTCVVESRCKSVADPQMV</sequence>
<dbReference type="InterPro" id="IPR001752">
    <property type="entry name" value="Kinesin_motor_dom"/>
</dbReference>
<evidence type="ECO:0000259" key="8">
    <source>
        <dbReference type="PROSITE" id="PS50067"/>
    </source>
</evidence>
<evidence type="ECO:0000256" key="4">
    <source>
        <dbReference type="ARBA" id="ARBA00023054"/>
    </source>
</evidence>
<reference evidence="10 11" key="2">
    <citation type="submission" date="2025-04" db="UniProtKB">
        <authorList>
            <consortium name="RefSeq"/>
        </authorList>
    </citation>
    <scope>IDENTIFICATION</scope>
    <source>
        <tissue evidence="10 11">Etiolated seedlings</tissue>
    </source>
</reference>
<comment type="similarity">
    <text evidence="6">Belongs to the TRAFAC class myosin-kinesin ATPase superfamily. Kinesin family. KIN-12 subfamily.</text>
</comment>
<reference evidence="9" key="1">
    <citation type="journal article" date="2013" name="Nat. Biotechnol.">
        <title>Draft genome sequence of chickpea (Cicer arietinum) provides a resource for trait improvement.</title>
        <authorList>
            <person name="Varshney R.K."/>
            <person name="Song C."/>
            <person name="Saxena R.K."/>
            <person name="Azam S."/>
            <person name="Yu S."/>
            <person name="Sharpe A.G."/>
            <person name="Cannon S."/>
            <person name="Baek J."/>
            <person name="Rosen B.D."/>
            <person name="Tar'an B."/>
            <person name="Millan T."/>
            <person name="Zhang X."/>
            <person name="Ramsay L.D."/>
            <person name="Iwata A."/>
            <person name="Wang Y."/>
            <person name="Nelson W."/>
            <person name="Farmer A.D."/>
            <person name="Gaur P.M."/>
            <person name="Soderlund C."/>
            <person name="Penmetsa R.V."/>
            <person name="Xu C."/>
            <person name="Bharti A.K."/>
            <person name="He W."/>
            <person name="Winter P."/>
            <person name="Zhao S."/>
            <person name="Hane J.K."/>
            <person name="Carrasquilla-Garcia N."/>
            <person name="Condie J.A."/>
            <person name="Upadhyaya H.D."/>
            <person name="Luo M.C."/>
            <person name="Thudi M."/>
            <person name="Gowda C.L."/>
            <person name="Singh N.P."/>
            <person name="Lichtenzveig J."/>
            <person name="Gali K.K."/>
            <person name="Rubio J."/>
            <person name="Nadarajan N."/>
            <person name="Dolezel J."/>
            <person name="Bansal K.C."/>
            <person name="Xu X."/>
            <person name="Edwards D."/>
            <person name="Zhang G."/>
            <person name="Kahl G."/>
            <person name="Gil J."/>
            <person name="Singh K.B."/>
            <person name="Datta S.K."/>
            <person name="Jackson S.A."/>
            <person name="Wang J."/>
            <person name="Cook D.R."/>
        </authorList>
    </citation>
    <scope>NUCLEOTIDE SEQUENCE [LARGE SCALE GENOMIC DNA]</scope>
    <source>
        <strain evidence="9">cv. CDC Frontier</strain>
    </source>
</reference>
<dbReference type="PaxDb" id="3827-XP_004492150.1"/>
<evidence type="ECO:0000256" key="2">
    <source>
        <dbReference type="ARBA" id="ARBA00022741"/>
    </source>
</evidence>
<dbReference type="InterPro" id="IPR027417">
    <property type="entry name" value="P-loop_NTPase"/>
</dbReference>
<dbReference type="InterPro" id="IPR044986">
    <property type="entry name" value="KIF15/KIN-12"/>
</dbReference>
<dbReference type="GO" id="GO:0005874">
    <property type="term" value="C:microtubule"/>
    <property type="evidence" value="ECO:0007669"/>
    <property type="project" value="UniProtKB-KW"/>
</dbReference>
<dbReference type="Gene3D" id="3.40.850.10">
    <property type="entry name" value="Kinesin motor domain"/>
    <property type="match status" value="1"/>
</dbReference>
<dbReference type="GO" id="GO:0008017">
    <property type="term" value="F:microtubule binding"/>
    <property type="evidence" value="ECO:0007669"/>
    <property type="project" value="InterPro"/>
</dbReference>
<dbReference type="GO" id="GO:0007018">
    <property type="term" value="P:microtubule-based movement"/>
    <property type="evidence" value="ECO:0007669"/>
    <property type="project" value="InterPro"/>
</dbReference>
<evidence type="ECO:0000313" key="9">
    <source>
        <dbReference type="Proteomes" id="UP000087171"/>
    </source>
</evidence>
<evidence type="ECO:0000313" key="10">
    <source>
        <dbReference type="RefSeq" id="XP_027188246.1"/>
    </source>
</evidence>
<keyword evidence="1" id="KW-0493">Microtubule</keyword>
<dbReference type="OrthoDB" id="3176171at2759"/>
<evidence type="ECO:0000313" key="16">
    <source>
        <dbReference type="RefSeq" id="XP_027188253.1"/>
    </source>
</evidence>
<dbReference type="GO" id="GO:0003777">
    <property type="term" value="F:microtubule motor activity"/>
    <property type="evidence" value="ECO:0007669"/>
    <property type="project" value="InterPro"/>
</dbReference>
<evidence type="ECO:0000313" key="18">
    <source>
        <dbReference type="RefSeq" id="XP_027188255.1"/>
    </source>
</evidence>
<dbReference type="RefSeq" id="XP_027188251.1">
    <property type="nucleotide sequence ID" value="XM_027332450.1"/>
</dbReference>
<keyword evidence="9" id="KW-1185">Reference proteome</keyword>
<dbReference type="Proteomes" id="UP000087171">
    <property type="component" value="Chromosome Ca3"/>
</dbReference>
<dbReference type="PANTHER" id="PTHR37739:SF16">
    <property type="entry name" value="KINESIN-LIKE PROTEIN"/>
    <property type="match status" value="1"/>
</dbReference>
<dbReference type="AlphaFoldDB" id="A0A3Q7XMY2"/>
<evidence type="ECO:0000313" key="12">
    <source>
        <dbReference type="RefSeq" id="XP_027188248.1"/>
    </source>
</evidence>
<dbReference type="RefSeq" id="XP_027188247.1">
    <property type="nucleotide sequence ID" value="XM_027332446.1"/>
</dbReference>
<organism evidence="9 16">
    <name type="scientific">Cicer arietinum</name>
    <name type="common">Chickpea</name>
    <name type="synonym">Garbanzo</name>
    <dbReference type="NCBI Taxonomy" id="3827"/>
    <lineage>
        <taxon>Eukaryota</taxon>
        <taxon>Viridiplantae</taxon>
        <taxon>Streptophyta</taxon>
        <taxon>Embryophyta</taxon>
        <taxon>Tracheophyta</taxon>
        <taxon>Spermatophyta</taxon>
        <taxon>Magnoliopsida</taxon>
        <taxon>eudicotyledons</taxon>
        <taxon>Gunneridae</taxon>
        <taxon>Pentapetalae</taxon>
        <taxon>rosids</taxon>
        <taxon>fabids</taxon>
        <taxon>Fabales</taxon>
        <taxon>Fabaceae</taxon>
        <taxon>Papilionoideae</taxon>
        <taxon>50 kb inversion clade</taxon>
        <taxon>NPAAA clade</taxon>
        <taxon>Hologalegina</taxon>
        <taxon>IRL clade</taxon>
        <taxon>Cicereae</taxon>
        <taxon>Cicer</taxon>
    </lineage>
</organism>
<evidence type="ECO:0000313" key="11">
    <source>
        <dbReference type="RefSeq" id="XP_027188247.1"/>
    </source>
</evidence>
<feature type="domain" description="Kinesin motor" evidence="8">
    <location>
        <begin position="1"/>
        <end position="140"/>
    </location>
</feature>
<dbReference type="RefSeq" id="XP_027188250.1">
    <property type="nucleotide sequence ID" value="XM_027332449.1"/>
</dbReference>
<evidence type="ECO:0000256" key="7">
    <source>
        <dbReference type="PROSITE-ProRule" id="PRU00283"/>
    </source>
</evidence>
<proteinExistence type="inferred from homology"/>
<keyword evidence="4" id="KW-0175">Coiled coil</keyword>
<dbReference type="RefSeq" id="XP_073222027.1">
    <property type="nucleotide sequence ID" value="XM_073365926.1"/>
</dbReference>
<dbReference type="RefSeq" id="XP_027188252.1">
    <property type="nucleotide sequence ID" value="XM_027332451.1"/>
</dbReference>
<dbReference type="RefSeq" id="XP_027188246.1">
    <property type="nucleotide sequence ID" value="XM_027332445.1"/>
</dbReference>
<evidence type="ECO:0000313" key="14">
    <source>
        <dbReference type="RefSeq" id="XP_027188251.1"/>
    </source>
</evidence>
<dbReference type="Pfam" id="PF00225">
    <property type="entry name" value="Kinesin"/>
    <property type="match status" value="1"/>
</dbReference>
<dbReference type="SUPFAM" id="SSF52540">
    <property type="entry name" value="P-loop containing nucleoside triphosphate hydrolases"/>
    <property type="match status" value="1"/>
</dbReference>
<dbReference type="STRING" id="3827.A0A3Q7XMY2"/>
<evidence type="ECO:0000256" key="1">
    <source>
        <dbReference type="ARBA" id="ARBA00022701"/>
    </source>
</evidence>
<keyword evidence="3" id="KW-0067">ATP-binding</keyword>
<name>A0A3Q7XMY2_CICAR</name>
<keyword evidence="5" id="KW-0505">Motor protein</keyword>
<dbReference type="RefSeq" id="XP_027188253.1">
    <property type="nucleotide sequence ID" value="XM_027332452.1"/>
</dbReference>
<evidence type="ECO:0000256" key="3">
    <source>
        <dbReference type="ARBA" id="ARBA00022840"/>
    </source>
</evidence>
<dbReference type="RefSeq" id="XP_027188254.1">
    <property type="nucleotide sequence ID" value="XM_027332453.1"/>
</dbReference>
<evidence type="ECO:0000313" key="15">
    <source>
        <dbReference type="RefSeq" id="XP_027188252.1"/>
    </source>
</evidence>
<evidence type="ECO:0000313" key="13">
    <source>
        <dbReference type="RefSeq" id="XP_027188250.1"/>
    </source>
</evidence>
<evidence type="ECO:0000256" key="6">
    <source>
        <dbReference type="ARBA" id="ARBA00034488"/>
    </source>
</evidence>
<evidence type="ECO:0000256" key="5">
    <source>
        <dbReference type="ARBA" id="ARBA00023175"/>
    </source>
</evidence>
<protein>
    <submittedName>
        <fullName evidence="10 12">Kinesin-like protein KIN-12A isoform X1</fullName>
    </submittedName>
    <submittedName>
        <fullName evidence="11 13">Kinesin-like protein KIN-12A isoform X2</fullName>
    </submittedName>
</protein>